<dbReference type="Proteomes" id="UP000272010">
    <property type="component" value="Plasmid pYEE1"/>
</dbReference>
<dbReference type="PANTHER" id="PTHR43639:SF1">
    <property type="entry name" value="SHORT-CHAIN DEHYDROGENASE_REDUCTASE FAMILY PROTEIN"/>
    <property type="match status" value="1"/>
</dbReference>
<dbReference type="FunFam" id="3.40.50.720:FF:000084">
    <property type="entry name" value="Short-chain dehydrogenase reductase"/>
    <property type="match status" value="1"/>
</dbReference>
<keyword evidence="2 4" id="KW-0560">Oxidoreductase</keyword>
<dbReference type="Pfam" id="PF13561">
    <property type="entry name" value="adh_short_C2"/>
    <property type="match status" value="1"/>
</dbReference>
<feature type="domain" description="Ketoreductase" evidence="3">
    <location>
        <begin position="24"/>
        <end position="203"/>
    </location>
</feature>
<gene>
    <name evidence="4" type="ORF">PY32053_03820</name>
</gene>
<dbReference type="InterPro" id="IPR002347">
    <property type="entry name" value="SDR_fam"/>
</dbReference>
<dbReference type="PRINTS" id="PR00081">
    <property type="entry name" value="GDHRDH"/>
</dbReference>
<dbReference type="InterPro" id="IPR020904">
    <property type="entry name" value="Sc_DH/Rdtase_CS"/>
</dbReference>
<dbReference type="GO" id="GO:0004316">
    <property type="term" value="F:3-oxoacyl-[acyl-carrier-protein] reductase (NADPH) activity"/>
    <property type="evidence" value="ECO:0007669"/>
    <property type="project" value="UniProtKB-EC"/>
</dbReference>
<dbReference type="EC" id="1.1.1.100" evidence="4"/>
<dbReference type="InterPro" id="IPR036291">
    <property type="entry name" value="NAD(P)-bd_dom_sf"/>
</dbReference>
<proteinExistence type="inferred from homology"/>
<dbReference type="Gene3D" id="3.40.50.720">
    <property type="entry name" value="NAD(P)-binding Rossmann-like Domain"/>
    <property type="match status" value="1"/>
</dbReference>
<dbReference type="InterPro" id="IPR057326">
    <property type="entry name" value="KR_dom"/>
</dbReference>
<evidence type="ECO:0000256" key="1">
    <source>
        <dbReference type="ARBA" id="ARBA00006484"/>
    </source>
</evidence>
<sequence length="267" mass="26929">MAPDAKKGETAMWEQIRIGDLDGKRVLVTGGSTGIGAAVAAALAAQGARVAVHYNESGAAAQAVQAQAPGRIVLVQGDMGSGGTAQRVVDEAADALGGLDGLINNAGGMLGRVPTTEATPEHFDRVLDLNAKSVWQATAAAHPHLKAAGGGFVINTTSVAARNGGGGGAVLYAAAKGFVSTLTRGQAKEFVADGIRVNAVAPGLIQTPFHDRYTSPQAMAAQRATIPMGREGTAEECVGAFLFLASGILSGYVTGQVIEVNGGQLMP</sequence>
<accession>A0A386URH7</accession>
<evidence type="ECO:0000259" key="3">
    <source>
        <dbReference type="SMART" id="SM00822"/>
    </source>
</evidence>
<dbReference type="CDD" id="cd05233">
    <property type="entry name" value="SDR_c"/>
    <property type="match status" value="1"/>
</dbReference>
<protein>
    <submittedName>
        <fullName evidence="4">SDR family NAD(P)-dependent oxidoreductase</fullName>
        <ecNumber evidence="4">1.1.1.100</ecNumber>
    </submittedName>
</protein>
<dbReference type="PANTHER" id="PTHR43639">
    <property type="entry name" value="OXIDOREDUCTASE, SHORT-CHAIN DEHYDROGENASE/REDUCTASE FAMILY (AFU_ORTHOLOGUE AFUA_5G02870)"/>
    <property type="match status" value="1"/>
</dbReference>
<dbReference type="EMBL" id="CP031079">
    <property type="protein sequence ID" value="AYF03365.1"/>
    <property type="molecule type" value="Genomic_DNA"/>
</dbReference>
<evidence type="ECO:0000313" key="5">
    <source>
        <dbReference type="Proteomes" id="UP000272010"/>
    </source>
</evidence>
<dbReference type="PRINTS" id="PR00080">
    <property type="entry name" value="SDRFAMILY"/>
</dbReference>
<comment type="similarity">
    <text evidence="1">Belongs to the short-chain dehydrogenases/reductases (SDR) family.</text>
</comment>
<geneLocation type="plasmid" evidence="5">
    <name>pyee1</name>
</geneLocation>
<dbReference type="SUPFAM" id="SSF51735">
    <property type="entry name" value="NAD(P)-binding Rossmann-fold domains"/>
    <property type="match status" value="1"/>
</dbReference>
<dbReference type="SMART" id="SM00822">
    <property type="entry name" value="PKS_KR"/>
    <property type="match status" value="1"/>
</dbReference>
<name>A0A386URH7_9RHOB</name>
<reference evidence="5" key="1">
    <citation type="submission" date="2018-07" db="EMBL/GenBank/DDBJ databases">
        <title>Genome Structure of the Opportunistic Pathogen Paracoccus yeei (Alphaproteobacteria) and Identification of Putative Virulence Factors.</title>
        <authorList>
            <person name="Lasek R."/>
            <person name="Szuplewska M."/>
            <person name="Mitura M."/>
            <person name="Decewicz P."/>
            <person name="Chmielowska C."/>
            <person name="Pawlot A."/>
            <person name="Sentkowska D."/>
            <person name="Czarnecki J."/>
            <person name="Bartosik D."/>
        </authorList>
    </citation>
    <scope>NUCLEOTIDE SEQUENCE [LARGE SCALE GENOMIC DNA]</scope>
    <source>
        <strain evidence="5">CCUG 32053</strain>
        <plasmid evidence="5">pyee1</plasmid>
    </source>
</reference>
<keyword evidence="4" id="KW-0614">Plasmid</keyword>
<dbReference type="AlphaFoldDB" id="A0A386URH7"/>
<organism evidence="4 5">
    <name type="scientific">Paracoccus yeei</name>
    <dbReference type="NCBI Taxonomy" id="147645"/>
    <lineage>
        <taxon>Bacteria</taxon>
        <taxon>Pseudomonadati</taxon>
        <taxon>Pseudomonadota</taxon>
        <taxon>Alphaproteobacteria</taxon>
        <taxon>Rhodobacterales</taxon>
        <taxon>Paracoccaceae</taxon>
        <taxon>Paracoccus</taxon>
    </lineage>
</organism>
<evidence type="ECO:0000313" key="4">
    <source>
        <dbReference type="EMBL" id="AYF03365.1"/>
    </source>
</evidence>
<evidence type="ECO:0000256" key="2">
    <source>
        <dbReference type="ARBA" id="ARBA00023002"/>
    </source>
</evidence>
<dbReference type="PROSITE" id="PS00061">
    <property type="entry name" value="ADH_SHORT"/>
    <property type="match status" value="1"/>
</dbReference>